<evidence type="ECO:0000313" key="6">
    <source>
        <dbReference type="Proteomes" id="UP000319941"/>
    </source>
</evidence>
<dbReference type="Pfam" id="PF00392">
    <property type="entry name" value="GntR"/>
    <property type="match status" value="1"/>
</dbReference>
<keyword evidence="3" id="KW-0804">Transcription</keyword>
<name>A0A558HI75_9GAMM</name>
<keyword evidence="1" id="KW-0805">Transcription regulation</keyword>
<comment type="caution">
    <text evidence="5">The sequence shown here is derived from an EMBL/GenBank/DDBJ whole genome shotgun (WGS) entry which is preliminary data.</text>
</comment>
<dbReference type="SMART" id="SM00895">
    <property type="entry name" value="FCD"/>
    <property type="match status" value="1"/>
</dbReference>
<evidence type="ECO:0000259" key="4">
    <source>
        <dbReference type="PROSITE" id="PS50949"/>
    </source>
</evidence>
<dbReference type="PANTHER" id="PTHR43537">
    <property type="entry name" value="TRANSCRIPTIONAL REGULATOR, GNTR FAMILY"/>
    <property type="match status" value="1"/>
</dbReference>
<dbReference type="InterPro" id="IPR011711">
    <property type="entry name" value="GntR_C"/>
</dbReference>
<dbReference type="PROSITE" id="PS50949">
    <property type="entry name" value="HTH_GNTR"/>
    <property type="match status" value="1"/>
</dbReference>
<evidence type="ECO:0000256" key="2">
    <source>
        <dbReference type="ARBA" id="ARBA00023125"/>
    </source>
</evidence>
<dbReference type="GO" id="GO:0003677">
    <property type="term" value="F:DNA binding"/>
    <property type="evidence" value="ECO:0007669"/>
    <property type="project" value="UniProtKB-KW"/>
</dbReference>
<dbReference type="EMBL" id="VNFH01000009">
    <property type="protein sequence ID" value="TVU68850.1"/>
    <property type="molecule type" value="Genomic_DNA"/>
</dbReference>
<dbReference type="PANTHER" id="PTHR43537:SF20">
    <property type="entry name" value="HTH-TYPE TRANSCRIPTIONAL REPRESSOR GLAR"/>
    <property type="match status" value="1"/>
</dbReference>
<dbReference type="Gene3D" id="1.10.10.10">
    <property type="entry name" value="Winged helix-like DNA-binding domain superfamily/Winged helix DNA-binding domain"/>
    <property type="match status" value="1"/>
</dbReference>
<dbReference type="AlphaFoldDB" id="A0A558HI75"/>
<dbReference type="GO" id="GO:0003700">
    <property type="term" value="F:DNA-binding transcription factor activity"/>
    <property type="evidence" value="ECO:0007669"/>
    <property type="project" value="InterPro"/>
</dbReference>
<dbReference type="Proteomes" id="UP000319941">
    <property type="component" value="Unassembled WGS sequence"/>
</dbReference>
<dbReference type="InterPro" id="IPR036388">
    <property type="entry name" value="WH-like_DNA-bd_sf"/>
</dbReference>
<accession>A0A558HI75</accession>
<dbReference type="Pfam" id="PF07729">
    <property type="entry name" value="FCD"/>
    <property type="match status" value="1"/>
</dbReference>
<dbReference type="RefSeq" id="WP_144727885.1">
    <property type="nucleotide sequence ID" value="NZ_CAWOWR010000147.1"/>
</dbReference>
<evidence type="ECO:0000313" key="5">
    <source>
        <dbReference type="EMBL" id="TVU68850.1"/>
    </source>
</evidence>
<keyword evidence="2 5" id="KW-0238">DNA-binding</keyword>
<dbReference type="Gene3D" id="1.20.120.530">
    <property type="entry name" value="GntR ligand-binding domain-like"/>
    <property type="match status" value="1"/>
</dbReference>
<dbReference type="InterPro" id="IPR008920">
    <property type="entry name" value="TF_FadR/GntR_C"/>
</dbReference>
<dbReference type="OrthoDB" id="9799812at2"/>
<dbReference type="InterPro" id="IPR000524">
    <property type="entry name" value="Tscrpt_reg_HTH_GntR"/>
</dbReference>
<gene>
    <name evidence="5" type="primary">csiR</name>
    <name evidence="5" type="ORF">FQP86_13905</name>
</gene>
<dbReference type="SMART" id="SM00345">
    <property type="entry name" value="HTH_GNTR"/>
    <property type="match status" value="1"/>
</dbReference>
<proteinExistence type="predicted"/>
<organism evidence="5 6">
    <name type="scientific">Cobetia crustatorum</name>
    <dbReference type="NCBI Taxonomy" id="553385"/>
    <lineage>
        <taxon>Bacteria</taxon>
        <taxon>Pseudomonadati</taxon>
        <taxon>Pseudomonadota</taxon>
        <taxon>Gammaproteobacteria</taxon>
        <taxon>Oceanospirillales</taxon>
        <taxon>Halomonadaceae</taxon>
        <taxon>Cobetia</taxon>
    </lineage>
</organism>
<sequence length="227" mass="25365">MPVSSRPNLAISAYQQIKQDIIRGVHTPGEKLLMSRLKTRYELGTGPLREALSQLVGERLVTAVSQRGYRVAPMSVKELKDIYDARANLEGLVLELAIARGDDDWEADIIAKAHTLNKVIEINGPEQMLDVWDARHQSFHTAIAAGCRSPHLLQARESLFNQAERYRHLWLCQTVFSPQALEAKRHEHDELVEVILSRDAKGAGELVRAHLMTPVPLITALLESQAG</sequence>
<evidence type="ECO:0000256" key="3">
    <source>
        <dbReference type="ARBA" id="ARBA00023163"/>
    </source>
</evidence>
<protein>
    <submittedName>
        <fullName evidence="5">DNA-binding transcriptional regulator CsiR</fullName>
    </submittedName>
</protein>
<dbReference type="NCBIfam" id="NF008576">
    <property type="entry name" value="PRK11534.1"/>
    <property type="match status" value="1"/>
</dbReference>
<reference evidence="5 6" key="1">
    <citation type="submission" date="2019-07" db="EMBL/GenBank/DDBJ databases">
        <title>Diversity of Bacteria from Kongsfjorden, Arctic.</title>
        <authorList>
            <person name="Yu Y."/>
        </authorList>
    </citation>
    <scope>NUCLEOTIDE SEQUENCE [LARGE SCALE GENOMIC DNA]</scope>
    <source>
        <strain evidence="5 6">SM1923</strain>
    </source>
</reference>
<dbReference type="SUPFAM" id="SSF46785">
    <property type="entry name" value="Winged helix' DNA-binding domain"/>
    <property type="match status" value="1"/>
</dbReference>
<dbReference type="InterPro" id="IPR036390">
    <property type="entry name" value="WH_DNA-bd_sf"/>
</dbReference>
<dbReference type="SUPFAM" id="SSF48008">
    <property type="entry name" value="GntR ligand-binding domain-like"/>
    <property type="match status" value="1"/>
</dbReference>
<feature type="domain" description="HTH gntR-type" evidence="4">
    <location>
        <begin position="7"/>
        <end position="74"/>
    </location>
</feature>
<keyword evidence="6" id="KW-1185">Reference proteome</keyword>
<evidence type="ECO:0000256" key="1">
    <source>
        <dbReference type="ARBA" id="ARBA00023015"/>
    </source>
</evidence>